<accession>A0AAV5U6F2</accession>
<keyword evidence="3" id="KW-1185">Reference proteome</keyword>
<keyword evidence="1" id="KW-0472">Membrane</keyword>
<dbReference type="EMBL" id="BTSX01000005">
    <property type="protein sequence ID" value="GMT01975.1"/>
    <property type="molecule type" value="Genomic_DNA"/>
</dbReference>
<feature type="transmembrane region" description="Helical" evidence="1">
    <location>
        <begin position="100"/>
        <end position="122"/>
    </location>
</feature>
<proteinExistence type="predicted"/>
<evidence type="ECO:0000256" key="1">
    <source>
        <dbReference type="SAM" id="Phobius"/>
    </source>
</evidence>
<evidence type="ECO:0008006" key="4">
    <source>
        <dbReference type="Google" id="ProtNLM"/>
    </source>
</evidence>
<organism evidence="2 3">
    <name type="scientific">Pristionchus entomophagus</name>
    <dbReference type="NCBI Taxonomy" id="358040"/>
    <lineage>
        <taxon>Eukaryota</taxon>
        <taxon>Metazoa</taxon>
        <taxon>Ecdysozoa</taxon>
        <taxon>Nematoda</taxon>
        <taxon>Chromadorea</taxon>
        <taxon>Rhabditida</taxon>
        <taxon>Rhabditina</taxon>
        <taxon>Diplogasteromorpha</taxon>
        <taxon>Diplogasteroidea</taxon>
        <taxon>Neodiplogasteridae</taxon>
        <taxon>Pristionchus</taxon>
    </lineage>
</organism>
<feature type="transmembrane region" description="Helical" evidence="1">
    <location>
        <begin position="29"/>
        <end position="49"/>
    </location>
</feature>
<dbReference type="InterPro" id="IPR053286">
    <property type="entry name" value="Nematode_rcpt-like_srab"/>
</dbReference>
<comment type="caution">
    <text evidence="2">The sequence shown here is derived from an EMBL/GenBank/DDBJ whole genome shotgun (WGS) entry which is preliminary data.</text>
</comment>
<gene>
    <name evidence="2" type="ORF">PENTCL1PPCAC_24149</name>
</gene>
<keyword evidence="1" id="KW-1133">Transmembrane helix</keyword>
<dbReference type="PANTHER" id="PTHR46561:SF11">
    <property type="entry name" value="SERPENTINE RECEPTOR CLASS ALPHA_BETA-14"/>
    <property type="match status" value="1"/>
</dbReference>
<name>A0AAV5U6F2_9BILA</name>
<evidence type="ECO:0000313" key="2">
    <source>
        <dbReference type="EMBL" id="GMT01975.1"/>
    </source>
</evidence>
<reference evidence="2" key="1">
    <citation type="submission" date="2023-10" db="EMBL/GenBank/DDBJ databases">
        <title>Genome assembly of Pristionchus species.</title>
        <authorList>
            <person name="Yoshida K."/>
            <person name="Sommer R.J."/>
        </authorList>
    </citation>
    <scope>NUCLEOTIDE SEQUENCE</scope>
    <source>
        <strain evidence="2">RS0144</strain>
    </source>
</reference>
<sequence length="143" mass="16139">MQGRLDDYYITMMNKTPCQVFEELQDPLYAIMVAAKCIVCCLGTAISAYQWKKIGVSWMVHSNTKILFAYYYAMVVLVGATFAALYAFEFVRLRVSCFHYDFVILLAVRGTGIAAIVASNLIPIAISIERAFSALHPKIFESW</sequence>
<dbReference type="PANTHER" id="PTHR46561">
    <property type="entry name" value="SERPENTINE RECEPTOR, CLASS AB (CLASS A-LIKE)-RELATED"/>
    <property type="match status" value="1"/>
</dbReference>
<feature type="transmembrane region" description="Helical" evidence="1">
    <location>
        <begin position="69"/>
        <end position="88"/>
    </location>
</feature>
<protein>
    <recommendedName>
        <fullName evidence="4">G protein-coupled receptor</fullName>
    </recommendedName>
</protein>
<evidence type="ECO:0000313" key="3">
    <source>
        <dbReference type="Proteomes" id="UP001432027"/>
    </source>
</evidence>
<dbReference type="AlphaFoldDB" id="A0AAV5U6F2"/>
<keyword evidence="1" id="KW-0812">Transmembrane</keyword>
<dbReference type="Proteomes" id="UP001432027">
    <property type="component" value="Unassembled WGS sequence"/>
</dbReference>
<feature type="non-terminal residue" evidence="2">
    <location>
        <position position="143"/>
    </location>
</feature>